<keyword evidence="1" id="KW-0472">Membrane</keyword>
<dbReference type="InterPro" id="IPR025324">
    <property type="entry name" value="DUF4230"/>
</dbReference>
<dbReference type="Pfam" id="PF14014">
    <property type="entry name" value="DUF4230"/>
    <property type="match status" value="1"/>
</dbReference>
<evidence type="ECO:0008006" key="4">
    <source>
        <dbReference type="Google" id="ProtNLM"/>
    </source>
</evidence>
<feature type="transmembrane region" description="Helical" evidence="1">
    <location>
        <begin position="7"/>
        <end position="29"/>
    </location>
</feature>
<dbReference type="eggNOG" id="ENOG50313N4">
    <property type="taxonomic scope" value="Bacteria"/>
</dbReference>
<keyword evidence="1" id="KW-0812">Transmembrane</keyword>
<reference evidence="3" key="1">
    <citation type="submission" date="2016-10" db="EMBL/GenBank/DDBJ databases">
        <authorList>
            <person name="Varghese N."/>
        </authorList>
    </citation>
    <scope>NUCLEOTIDE SEQUENCE [LARGE SCALE GENOMIC DNA]</scope>
    <source>
        <strain evidence="3">DSM 20406</strain>
    </source>
</reference>
<name>A0A1H6VRC0_9FIRM</name>
<protein>
    <recommendedName>
        <fullName evidence="4">DUF4230 domain-containing protein</fullName>
    </recommendedName>
</protein>
<dbReference type="AlphaFoldDB" id="A0A1H6VRC0"/>
<keyword evidence="3" id="KW-1185">Reference proteome</keyword>
<dbReference type="EMBL" id="FNYK01000046">
    <property type="protein sequence ID" value="SEJ02752.1"/>
    <property type="molecule type" value="Genomic_DNA"/>
</dbReference>
<keyword evidence="1" id="KW-1133">Transmembrane helix</keyword>
<proteinExistence type="predicted"/>
<gene>
    <name evidence="2" type="ORF">SAMN04487834_104611</name>
</gene>
<evidence type="ECO:0000313" key="3">
    <source>
        <dbReference type="Proteomes" id="UP000183028"/>
    </source>
</evidence>
<evidence type="ECO:0000256" key="1">
    <source>
        <dbReference type="SAM" id="Phobius"/>
    </source>
</evidence>
<dbReference type="STRING" id="322505.SAMN04487836_11641"/>
<dbReference type="RefSeq" id="WP_074732448.1">
    <property type="nucleotide sequence ID" value="NZ_FNYK01000046.1"/>
</dbReference>
<dbReference type="OrthoDB" id="359931at2"/>
<evidence type="ECO:0000313" key="2">
    <source>
        <dbReference type="EMBL" id="SEJ02752.1"/>
    </source>
</evidence>
<organism evidence="2 3">
    <name type="scientific">Sharpea azabuensis</name>
    <dbReference type="NCBI Taxonomy" id="322505"/>
    <lineage>
        <taxon>Bacteria</taxon>
        <taxon>Bacillati</taxon>
        <taxon>Bacillota</taxon>
        <taxon>Erysipelotrichia</taxon>
        <taxon>Erysipelotrichales</taxon>
        <taxon>Coprobacillaceae</taxon>
        <taxon>Sharpea</taxon>
    </lineage>
</organism>
<accession>A0A1H6VRC0</accession>
<dbReference type="Proteomes" id="UP000183028">
    <property type="component" value="Unassembled WGS sequence"/>
</dbReference>
<sequence>MHSKKKNFIISIVIIGIVVVLVFIAGTFYRFQDQHAITKQSLKSTLSSLEEISSIAYEYSRVGRFDDSLGVENWKNQNPKGYFLMTYRGEMKVGVHPDQAKIAISDKKITIDMGKIKVLSHHINQDSLEIYDESANVFTKAKLKDYSKFQSSQKKQVEAEEKVKGTYNKAARKIRKQISTALQVNDTIREEYHLEVIIGK</sequence>